<dbReference type="SUPFAM" id="SSF51735">
    <property type="entry name" value="NAD(P)-binding Rossmann-fold domains"/>
    <property type="match status" value="1"/>
</dbReference>
<evidence type="ECO:0000313" key="4">
    <source>
        <dbReference type="Proteomes" id="UP000230922"/>
    </source>
</evidence>
<proteinExistence type="inferred from homology"/>
<feature type="domain" description="NAD-dependent epimerase/dehydratase" evidence="2">
    <location>
        <begin position="8"/>
        <end position="215"/>
    </location>
</feature>
<reference evidence="4" key="1">
    <citation type="submission" date="2017-09" db="EMBL/GenBank/DDBJ databases">
        <title>Depth-based differentiation of microbial function through sediment-hosted aquifers and enrichment of novel symbionts in the deep terrestrial subsurface.</title>
        <authorList>
            <person name="Probst A.J."/>
            <person name="Ladd B."/>
            <person name="Jarett J.K."/>
            <person name="Geller-Mcgrath D.E."/>
            <person name="Sieber C.M.K."/>
            <person name="Emerson J.B."/>
            <person name="Anantharaman K."/>
            <person name="Thomas B.C."/>
            <person name="Malmstrom R."/>
            <person name="Stieglmeier M."/>
            <person name="Klingl A."/>
            <person name="Woyke T."/>
            <person name="Ryan C.M."/>
            <person name="Banfield J.F."/>
        </authorList>
    </citation>
    <scope>NUCLEOTIDE SEQUENCE [LARGE SCALE GENOMIC DNA]</scope>
</reference>
<sequence>MKNKIKFFLTGSSGFIGKNLLELLSDKFEFVAPGHKELDLSNTQAVADFLQSQNFDLVIHAANFGGNRAQTALPGVLEANKQMFLNLVKNSEKFGRMIFLGSGAEYGKQQPIVNVKELDFGKVKPEDEYGKAKYFASEYIATHPNIVNLRCFGVFGKYEDYTTRFISNAICRALFDLPIILKRNVKFDYIYVNDLAKIIEYFILHEPKEKFYNIGSGRSTDLLGLAEIVKTATGGEAEIKVLNPGLNNEYTGDNSLLRGELPDFKFTPFNVAIGEMVEWYKANMNLIDKDKLNFDA</sequence>
<evidence type="ECO:0000256" key="1">
    <source>
        <dbReference type="ARBA" id="ARBA00007637"/>
    </source>
</evidence>
<organism evidence="3 4">
    <name type="scientific">Candidatus Doudnabacteria bacterium CG10_big_fil_rev_8_21_14_0_10_42_18</name>
    <dbReference type="NCBI Taxonomy" id="1974552"/>
    <lineage>
        <taxon>Bacteria</taxon>
        <taxon>Candidatus Doudnaibacteriota</taxon>
    </lineage>
</organism>
<accession>A0A2H0V9X4</accession>
<dbReference type="InterPro" id="IPR001509">
    <property type="entry name" value="Epimerase_deHydtase"/>
</dbReference>
<gene>
    <name evidence="3" type="ORF">COT92_03870</name>
</gene>
<evidence type="ECO:0000313" key="3">
    <source>
        <dbReference type="EMBL" id="PIR95898.1"/>
    </source>
</evidence>
<dbReference type="Gene3D" id="3.40.50.720">
    <property type="entry name" value="NAD(P)-binding Rossmann-like Domain"/>
    <property type="match status" value="1"/>
</dbReference>
<comment type="caution">
    <text evidence="3">The sequence shown here is derived from an EMBL/GenBank/DDBJ whole genome shotgun (WGS) entry which is preliminary data.</text>
</comment>
<dbReference type="PANTHER" id="PTHR43000">
    <property type="entry name" value="DTDP-D-GLUCOSE 4,6-DEHYDRATASE-RELATED"/>
    <property type="match status" value="1"/>
</dbReference>
<comment type="similarity">
    <text evidence="1">Belongs to the NAD(P)-dependent epimerase/dehydratase family.</text>
</comment>
<name>A0A2H0V9X4_9BACT</name>
<dbReference type="AlphaFoldDB" id="A0A2H0V9X4"/>
<dbReference type="Pfam" id="PF01370">
    <property type="entry name" value="Epimerase"/>
    <property type="match status" value="1"/>
</dbReference>
<dbReference type="EMBL" id="PFAK01000064">
    <property type="protein sequence ID" value="PIR95898.1"/>
    <property type="molecule type" value="Genomic_DNA"/>
</dbReference>
<dbReference type="Proteomes" id="UP000230922">
    <property type="component" value="Unassembled WGS sequence"/>
</dbReference>
<protein>
    <recommendedName>
        <fullName evidence="2">NAD-dependent epimerase/dehydratase domain-containing protein</fullName>
    </recommendedName>
</protein>
<evidence type="ECO:0000259" key="2">
    <source>
        <dbReference type="Pfam" id="PF01370"/>
    </source>
</evidence>
<dbReference type="InterPro" id="IPR036291">
    <property type="entry name" value="NAD(P)-bd_dom_sf"/>
</dbReference>